<dbReference type="SUPFAM" id="SSF53756">
    <property type="entry name" value="UDP-Glycosyltransferase/glycogen phosphorylase"/>
    <property type="match status" value="1"/>
</dbReference>
<dbReference type="EMBL" id="CAJNJQ010003983">
    <property type="protein sequence ID" value="CAE7207193.1"/>
    <property type="molecule type" value="Genomic_DNA"/>
</dbReference>
<gene>
    <name evidence="1" type="ORF">RDB_LOCUS145813</name>
</gene>
<evidence type="ECO:0000313" key="2">
    <source>
        <dbReference type="Proteomes" id="UP000663827"/>
    </source>
</evidence>
<dbReference type="Gene3D" id="3.40.50.2000">
    <property type="entry name" value="Glycogen Phosphorylase B"/>
    <property type="match status" value="1"/>
</dbReference>
<dbReference type="Proteomes" id="UP000663827">
    <property type="component" value="Unassembled WGS sequence"/>
</dbReference>
<dbReference type="AlphaFoldDB" id="A0A8H3HYH6"/>
<comment type="caution">
    <text evidence="1">The sequence shown here is derived from an EMBL/GenBank/DDBJ whole genome shotgun (WGS) entry which is preliminary data.</text>
</comment>
<name>A0A8H3HYH6_9AGAM</name>
<proteinExistence type="predicted"/>
<evidence type="ECO:0000313" key="1">
    <source>
        <dbReference type="EMBL" id="CAE7207193.1"/>
    </source>
</evidence>
<organism evidence="1 2">
    <name type="scientific">Rhizoctonia solani</name>
    <dbReference type="NCBI Taxonomy" id="456999"/>
    <lineage>
        <taxon>Eukaryota</taxon>
        <taxon>Fungi</taxon>
        <taxon>Dikarya</taxon>
        <taxon>Basidiomycota</taxon>
        <taxon>Agaricomycotina</taxon>
        <taxon>Agaricomycetes</taxon>
        <taxon>Cantharellales</taxon>
        <taxon>Ceratobasidiaceae</taxon>
        <taxon>Rhizoctonia</taxon>
    </lineage>
</organism>
<sequence length="210" mass="23500">MTDVPLKHLVFLPGISWGHVRPGMKTSLRMVEKFENLFISVFVTESELSKTTKYLDAQPSTSSSRIRIVVASSSGESMPVVSFLTLSDIFSRLEKLFELWITNELQRTTDVRINGRLVDTPICIIEDQQTGGISLACKHIHKLPVVSWWSTTAASLISRHGNEKNGHGARIFDTVAQRQGISSNKAPEIYLQSPTDWFAYQAFRSTTNGN</sequence>
<accession>A0A8H3HYH6</accession>
<feature type="non-terminal residue" evidence="1">
    <location>
        <position position="1"/>
    </location>
</feature>
<protein>
    <submittedName>
        <fullName evidence="1">Uncharacterized protein</fullName>
    </submittedName>
</protein>
<reference evidence="1" key="1">
    <citation type="submission" date="2021-01" db="EMBL/GenBank/DDBJ databases">
        <authorList>
            <person name="Kaushik A."/>
        </authorList>
    </citation>
    <scope>NUCLEOTIDE SEQUENCE</scope>
    <source>
        <strain evidence="1">AG5</strain>
    </source>
</reference>